<dbReference type="InterPro" id="IPR036514">
    <property type="entry name" value="SGNH_hydro_sf"/>
</dbReference>
<gene>
    <name evidence="4" type="ORF">UL81_00145</name>
</gene>
<protein>
    <submittedName>
        <fullName evidence="4">GDSL-like Lipase/Acylhydrolase family</fullName>
    </submittedName>
</protein>
<keyword evidence="5" id="KW-1185">Reference proteome</keyword>
<dbReference type="PATRIC" id="fig|161896.4.peg.27"/>
<dbReference type="GO" id="GO:0016787">
    <property type="term" value="F:hydrolase activity"/>
    <property type="evidence" value="ECO:0007669"/>
    <property type="project" value="UniProtKB-KW"/>
</dbReference>
<dbReference type="EMBL" id="CP011311">
    <property type="protein sequence ID" value="AKE38023.1"/>
    <property type="molecule type" value="Genomic_DNA"/>
</dbReference>
<dbReference type="Pfam" id="PF13472">
    <property type="entry name" value="Lipase_GDSL_2"/>
    <property type="match status" value="1"/>
</dbReference>
<dbReference type="RefSeq" id="WP_046453120.1">
    <property type="nucleotide sequence ID" value="NZ_CP011311.1"/>
</dbReference>
<evidence type="ECO:0000256" key="2">
    <source>
        <dbReference type="SAM" id="SignalP"/>
    </source>
</evidence>
<name>A0A0F6QWD2_9CORY</name>
<evidence type="ECO:0000256" key="1">
    <source>
        <dbReference type="SAM" id="MobiDB-lite"/>
    </source>
</evidence>
<keyword evidence="2" id="KW-0732">Signal</keyword>
<dbReference type="Gene3D" id="3.40.50.1110">
    <property type="entry name" value="SGNH hydrolase"/>
    <property type="match status" value="1"/>
</dbReference>
<reference evidence="4 5" key="1">
    <citation type="journal article" date="2015" name="Genome Announc.">
        <title>Complete Genome Sequence of Corynebacterium camporealensis DSM 44610, Isolated from the Milk of a Manchega Sheep with Subclinical Mastitis.</title>
        <authorList>
            <person name="Ruckert C."/>
            <person name="Albersmeier A."/>
            <person name="Winkler A."/>
            <person name="Tauch A."/>
        </authorList>
    </citation>
    <scope>NUCLEOTIDE SEQUENCE [LARGE SCALE GENOMIC DNA]</scope>
    <source>
        <strain evidence="4 5">DSM 44610</strain>
    </source>
</reference>
<sequence>MLKKILSVVAASAAVVTMNSAVAHAAPADTVLFGDSFFANPSYNQVDPRRVQLSSNVDIGQGSGAPSPQGCPQGERTVGRELQRISGQRVINYACSAAAASADSPRQDFDDQVGHAIRTGALHPGTKNVLLQFGFNDVAQTTLLADPNRTAYRNAARAQVNRIKHAAPNAKITFVSYPAISAPNGAVCPIRTDGSSRQGFNVDLGGVVRGVENNINHTMYQASRDTGTHFYDLRKATLAHNMCASDSQRWISGAMEYSVPHNLYNHLTHSGITGVANLLNANVIRY</sequence>
<dbReference type="Proteomes" id="UP000033566">
    <property type="component" value="Chromosome"/>
</dbReference>
<evidence type="ECO:0000313" key="5">
    <source>
        <dbReference type="Proteomes" id="UP000033566"/>
    </source>
</evidence>
<feature type="region of interest" description="Disordered" evidence="1">
    <location>
        <begin position="56"/>
        <end position="76"/>
    </location>
</feature>
<proteinExistence type="predicted"/>
<feature type="chain" id="PRO_5002508775" evidence="2">
    <location>
        <begin position="26"/>
        <end position="286"/>
    </location>
</feature>
<evidence type="ECO:0000313" key="4">
    <source>
        <dbReference type="EMBL" id="AKE38023.1"/>
    </source>
</evidence>
<dbReference type="SUPFAM" id="SSF52266">
    <property type="entry name" value="SGNH hydrolase"/>
    <property type="match status" value="1"/>
</dbReference>
<dbReference type="InterPro" id="IPR013830">
    <property type="entry name" value="SGNH_hydro"/>
</dbReference>
<dbReference type="AlphaFoldDB" id="A0A0F6QWD2"/>
<dbReference type="HOGENOM" id="CLU_038449_2_1_11"/>
<dbReference type="OrthoDB" id="4529562at2"/>
<feature type="domain" description="SGNH hydrolase-type esterase" evidence="3">
    <location>
        <begin position="61"/>
        <end position="256"/>
    </location>
</feature>
<organism evidence="4 5">
    <name type="scientific">Corynebacterium camporealensis</name>
    <dbReference type="NCBI Taxonomy" id="161896"/>
    <lineage>
        <taxon>Bacteria</taxon>
        <taxon>Bacillati</taxon>
        <taxon>Actinomycetota</taxon>
        <taxon>Actinomycetes</taxon>
        <taxon>Mycobacteriales</taxon>
        <taxon>Corynebacteriaceae</taxon>
        <taxon>Corynebacterium</taxon>
    </lineage>
</organism>
<feature type="signal peptide" evidence="2">
    <location>
        <begin position="1"/>
        <end position="25"/>
    </location>
</feature>
<accession>A0A0F6QWD2</accession>
<dbReference type="STRING" id="161896.UL81_00145"/>
<evidence type="ECO:0000259" key="3">
    <source>
        <dbReference type="Pfam" id="PF13472"/>
    </source>
</evidence>
<dbReference type="KEGG" id="ccj:UL81_00145"/>
<keyword evidence="4" id="KW-0378">Hydrolase</keyword>